<name>A0ABY4EIY6_9BACI</name>
<dbReference type="InterPro" id="IPR008949">
    <property type="entry name" value="Isoprenoid_synthase_dom_sf"/>
</dbReference>
<dbReference type="SUPFAM" id="SSF48576">
    <property type="entry name" value="Terpenoid synthases"/>
    <property type="match status" value="1"/>
</dbReference>
<dbReference type="EMBL" id="CP095073">
    <property type="protein sequence ID" value="UOQ43925.1"/>
    <property type="molecule type" value="Genomic_DNA"/>
</dbReference>
<organism evidence="7 8">
    <name type="scientific">Halobacillus salinarum</name>
    <dbReference type="NCBI Taxonomy" id="2932257"/>
    <lineage>
        <taxon>Bacteria</taxon>
        <taxon>Bacillati</taxon>
        <taxon>Bacillota</taxon>
        <taxon>Bacilli</taxon>
        <taxon>Bacillales</taxon>
        <taxon>Bacillaceae</taxon>
        <taxon>Halobacillus</taxon>
    </lineage>
</organism>
<evidence type="ECO:0000313" key="7">
    <source>
        <dbReference type="EMBL" id="UOQ43925.1"/>
    </source>
</evidence>
<comment type="cofactor">
    <cofactor evidence="1">
        <name>Mg(2+)</name>
        <dbReference type="ChEBI" id="CHEBI:18420"/>
    </cofactor>
</comment>
<dbReference type="InterPro" id="IPR000092">
    <property type="entry name" value="Polyprenyl_synt"/>
</dbReference>
<accession>A0ABY4EIY6</accession>
<keyword evidence="8" id="KW-1185">Reference proteome</keyword>
<dbReference type="CDD" id="cd00867">
    <property type="entry name" value="Trans_IPPS"/>
    <property type="match status" value="1"/>
</dbReference>
<evidence type="ECO:0000256" key="6">
    <source>
        <dbReference type="RuleBase" id="RU004466"/>
    </source>
</evidence>
<protein>
    <submittedName>
        <fullName evidence="7">Polyprenyl synthetase family protein</fullName>
    </submittedName>
</protein>
<keyword evidence="4" id="KW-0479">Metal-binding</keyword>
<dbReference type="SFLD" id="SFLDG01211">
    <property type="entry name" value="Competence_Regulatory_Protein"/>
    <property type="match status" value="1"/>
</dbReference>
<evidence type="ECO:0000256" key="1">
    <source>
        <dbReference type="ARBA" id="ARBA00001946"/>
    </source>
</evidence>
<evidence type="ECO:0000256" key="4">
    <source>
        <dbReference type="ARBA" id="ARBA00022723"/>
    </source>
</evidence>
<evidence type="ECO:0000256" key="5">
    <source>
        <dbReference type="ARBA" id="ARBA00022842"/>
    </source>
</evidence>
<evidence type="ECO:0000313" key="8">
    <source>
        <dbReference type="Proteomes" id="UP000831787"/>
    </source>
</evidence>
<sequence length="312" mass="35819">MGRIPSHTAVAMEEVMIHSLQRTWRNESLVNEAAAFIRYKREEGFSFSALTYLHSEMFFNPTELTSLHSSAAVEVLILALDIFDDLQDQDTRDKPWTQSPYASTMNIATGLLMLSMNILHKAPVEENIKERSLSLLHQQVLKAVQGQHQDLAADVQSEDGYLQMVKEKSGSLMACASLLGAVSATKKQFEIIKRYSEYLGIAAQLNNDLHDVLRVDEKNDLLHKKKTLPILYLLQEKEPQAQWIRDYYRGTITKEMLLEKKNQLFQWLENSSSLKYTKVVKRLYQLKAVQLADDLEAENEWKAKLRSVLEDT</sequence>
<dbReference type="InterPro" id="IPR033965">
    <property type="entry name" value="ComQ"/>
</dbReference>
<dbReference type="PANTHER" id="PTHR12001:SF69">
    <property type="entry name" value="ALL TRANS-POLYPRENYL-DIPHOSPHATE SYNTHASE PDSS1"/>
    <property type="match status" value="1"/>
</dbReference>
<dbReference type="Proteomes" id="UP000831787">
    <property type="component" value="Chromosome"/>
</dbReference>
<evidence type="ECO:0000256" key="3">
    <source>
        <dbReference type="ARBA" id="ARBA00022679"/>
    </source>
</evidence>
<evidence type="ECO:0000256" key="2">
    <source>
        <dbReference type="ARBA" id="ARBA00006706"/>
    </source>
</evidence>
<gene>
    <name evidence="7" type="ORF">MUN89_18970</name>
</gene>
<dbReference type="SFLD" id="SFLDS00005">
    <property type="entry name" value="Isoprenoid_Synthase_Type_I"/>
    <property type="match status" value="1"/>
</dbReference>
<dbReference type="RefSeq" id="WP_244709468.1">
    <property type="nucleotide sequence ID" value="NZ_CP095073.1"/>
</dbReference>
<proteinExistence type="inferred from homology"/>
<reference evidence="7 8" key="1">
    <citation type="submission" date="2022-04" db="EMBL/GenBank/DDBJ databases">
        <title>Halobacillus sp. isolated from saltern.</title>
        <authorList>
            <person name="Won M."/>
            <person name="Lee C.-M."/>
            <person name="Woen H.-Y."/>
            <person name="Kwon S.-W."/>
        </authorList>
    </citation>
    <scope>NUCLEOTIDE SEQUENCE [LARGE SCALE GENOMIC DNA]</scope>
    <source>
        <strain evidence="7 8">SSBR10-3</strain>
    </source>
</reference>
<dbReference type="Gene3D" id="1.10.600.10">
    <property type="entry name" value="Farnesyl Diphosphate Synthase"/>
    <property type="match status" value="1"/>
</dbReference>
<keyword evidence="5" id="KW-0460">Magnesium</keyword>
<dbReference type="Pfam" id="PF00348">
    <property type="entry name" value="polyprenyl_synt"/>
    <property type="match status" value="1"/>
</dbReference>
<keyword evidence="3 6" id="KW-0808">Transferase</keyword>
<comment type="similarity">
    <text evidence="2 6">Belongs to the FPP/GGPP synthase family.</text>
</comment>
<dbReference type="PANTHER" id="PTHR12001">
    <property type="entry name" value="GERANYLGERANYL PYROPHOSPHATE SYNTHASE"/>
    <property type="match status" value="1"/>
</dbReference>